<dbReference type="GO" id="GO:0005886">
    <property type="term" value="C:plasma membrane"/>
    <property type="evidence" value="ECO:0007669"/>
    <property type="project" value="TreeGrafter"/>
</dbReference>
<dbReference type="SFLD" id="SFLDF00027">
    <property type="entry name" value="p-type_atpase"/>
    <property type="match status" value="1"/>
</dbReference>
<evidence type="ECO:0000256" key="8">
    <source>
        <dbReference type="ARBA" id="ARBA00023136"/>
    </source>
</evidence>
<dbReference type="Pfam" id="PF00122">
    <property type="entry name" value="E1-E2_ATPase"/>
    <property type="match status" value="1"/>
</dbReference>
<dbReference type="GO" id="GO:0005391">
    <property type="term" value="F:P-type sodium:potassium-exchanging transporter activity"/>
    <property type="evidence" value="ECO:0007669"/>
    <property type="project" value="TreeGrafter"/>
</dbReference>
<organism evidence="11 12">
    <name type="scientific">Methylocystis parvus</name>
    <dbReference type="NCBI Taxonomy" id="134"/>
    <lineage>
        <taxon>Bacteria</taxon>
        <taxon>Pseudomonadati</taxon>
        <taxon>Pseudomonadota</taxon>
        <taxon>Alphaproteobacteria</taxon>
        <taxon>Hyphomicrobiales</taxon>
        <taxon>Methylocystaceae</taxon>
        <taxon>Methylocystis</taxon>
    </lineage>
</organism>
<keyword evidence="7 9" id="KW-1133">Transmembrane helix</keyword>
<dbReference type="InterPro" id="IPR004014">
    <property type="entry name" value="ATPase_P-typ_cation-transptr_N"/>
</dbReference>
<dbReference type="InterPro" id="IPR044492">
    <property type="entry name" value="P_typ_ATPase_HD_dom"/>
</dbReference>
<dbReference type="SUPFAM" id="SSF81660">
    <property type="entry name" value="Metal cation-transporting ATPase, ATP-binding domain N"/>
    <property type="match status" value="1"/>
</dbReference>
<comment type="similarity">
    <text evidence="2">Belongs to the cation transport ATPase (P-type) (TC 3.A.3) family. Type IIA subfamily.</text>
</comment>
<gene>
    <name evidence="11" type="ORF">F7D14_10595</name>
</gene>
<reference evidence="11 12" key="1">
    <citation type="submission" date="2019-09" db="EMBL/GenBank/DDBJ databases">
        <title>Isolation and complete genome sequencing of Methylocystis species.</title>
        <authorList>
            <person name="Rumah B.L."/>
            <person name="Stead C.E."/>
            <person name="Stevens B.C."/>
            <person name="Minton N.P."/>
            <person name="Grosse-Honebrink A."/>
            <person name="Zhang Y."/>
        </authorList>
    </citation>
    <scope>NUCLEOTIDE SEQUENCE [LARGE SCALE GENOMIC DNA]</scope>
    <source>
        <strain evidence="11 12">BRCS2</strain>
    </source>
</reference>
<keyword evidence="12" id="KW-1185">Reference proteome</keyword>
<dbReference type="PROSITE" id="PS00154">
    <property type="entry name" value="ATPASE_E1_E2"/>
    <property type="match status" value="1"/>
</dbReference>
<dbReference type="Pfam" id="PF00690">
    <property type="entry name" value="Cation_ATPase_N"/>
    <property type="match status" value="1"/>
</dbReference>
<comment type="subcellular location">
    <subcellularLocation>
        <location evidence="1">Membrane</location>
        <topology evidence="1">Multi-pass membrane protein</topology>
    </subcellularLocation>
</comment>
<dbReference type="GO" id="GO:0006883">
    <property type="term" value="P:intracellular sodium ion homeostasis"/>
    <property type="evidence" value="ECO:0007669"/>
    <property type="project" value="TreeGrafter"/>
</dbReference>
<keyword evidence="3 9" id="KW-0812">Transmembrane</keyword>
<dbReference type="Gene3D" id="3.40.1110.10">
    <property type="entry name" value="Calcium-transporting ATPase, cytoplasmic domain N"/>
    <property type="match status" value="1"/>
</dbReference>
<proteinExistence type="inferred from homology"/>
<dbReference type="InterPro" id="IPR036412">
    <property type="entry name" value="HAD-like_sf"/>
</dbReference>
<dbReference type="EMBL" id="CP044331">
    <property type="protein sequence ID" value="QGM97873.1"/>
    <property type="molecule type" value="Genomic_DNA"/>
</dbReference>
<dbReference type="PRINTS" id="PR00120">
    <property type="entry name" value="HATPASE"/>
</dbReference>
<evidence type="ECO:0000313" key="12">
    <source>
        <dbReference type="Proteomes" id="UP000422569"/>
    </source>
</evidence>
<dbReference type="InterPro" id="IPR050510">
    <property type="entry name" value="Cation_transp_ATPase_P-type"/>
</dbReference>
<dbReference type="SUPFAM" id="SSF81653">
    <property type="entry name" value="Calcium ATPase, transduction domain A"/>
    <property type="match status" value="1"/>
</dbReference>
<evidence type="ECO:0000256" key="5">
    <source>
        <dbReference type="ARBA" id="ARBA00022840"/>
    </source>
</evidence>
<dbReference type="NCBIfam" id="TIGR01494">
    <property type="entry name" value="ATPase_P-type"/>
    <property type="match status" value="2"/>
</dbReference>
<feature type="domain" description="Cation-transporting P-type ATPase N-terminal" evidence="10">
    <location>
        <begin position="101"/>
        <end position="174"/>
    </location>
</feature>
<dbReference type="Pfam" id="PF00689">
    <property type="entry name" value="Cation_ATPase_C"/>
    <property type="match status" value="1"/>
</dbReference>
<dbReference type="InterPro" id="IPR001757">
    <property type="entry name" value="P_typ_ATPase"/>
</dbReference>
<dbReference type="InterPro" id="IPR008250">
    <property type="entry name" value="ATPase_P-typ_transduc_dom_A_sf"/>
</dbReference>
<evidence type="ECO:0000256" key="2">
    <source>
        <dbReference type="ARBA" id="ARBA00005675"/>
    </source>
</evidence>
<dbReference type="PANTHER" id="PTHR43294">
    <property type="entry name" value="SODIUM/POTASSIUM-TRANSPORTING ATPASE SUBUNIT ALPHA"/>
    <property type="match status" value="1"/>
</dbReference>
<evidence type="ECO:0000256" key="6">
    <source>
        <dbReference type="ARBA" id="ARBA00022967"/>
    </source>
</evidence>
<dbReference type="InterPro" id="IPR018303">
    <property type="entry name" value="ATPase_P-typ_P_site"/>
</dbReference>
<dbReference type="InterPro" id="IPR023299">
    <property type="entry name" value="ATPase_P-typ_cyto_dom_N"/>
</dbReference>
<dbReference type="SUPFAM" id="SSF56784">
    <property type="entry name" value="HAD-like"/>
    <property type="match status" value="1"/>
</dbReference>
<dbReference type="Pfam" id="PF13246">
    <property type="entry name" value="Cation_ATPase"/>
    <property type="match status" value="1"/>
</dbReference>
<sequence length="979" mass="102352">MSLEASLAGAGVSIVHAAVPGRLRLRVRGLKGVSSLKRALEGALRGAHSISAANASVATGTLLLLFDPRSAAAAIVGAVEDVLLRYSAGKLELSAQPRAAPWHALRVDETLKRLRSSMQGLSAKAFTRRRRRYGENVLPAIPARDRMEMLLEQFQSLPVALLIGAAALSVVTGGVADAIVVVAVVALNAGIGYVTEAQTERAVRALSQHAREGVPVIRDGKRQVVPVESAVPGDMLDLLPGVIVAADARIVAADGLAINEATLTGESSPASKSAQPLDHRNVALADRANIVYRGTVVTGGSGRAVVVATGAATEIGQLQNFLSGASAPDTPLQKHLAQIGRRLTFLAGGACAAVFAVGLLRGFGLFATLKNAIALAVAAIPEGLPTLATTTLALGVREMRRRRVLIRKLDAVETLASVDVVCLDKTGTLTFNRMSAAEVSCDGAAYRCDNVFSPPPPGSALRRLAEIVALCNEAPEDEKDPHNGSAPSATETALLDFAKKAGVDVRRLRRDYPLERVSYRSERQLFMTTLHSARRGAKLAAVKGSPEEVLGLCSHAALRNETVALTAEMRRDVRQENARLAGEGQRVLGVAWRAFRGENPPPGGLVFLGLVGLADPLRPGAAELLGALRRAGVHPVMITGDQRLTAAAVARALDLCDGGDPQIIDADAIPMLEHMSKDAKIPQVFARVTPGQKLEIVKALQRAGHVVAMTGDGVNDSPALKAADIGVAMGSSGSEAARDVADIILQDDRLQTLIPAIRQGRATHANIRRAIRYLLATNMSEILLMLLAPAFNLGQPLTPAQLLWINLVTDVAPALALGLEPPHDDVMNGSPTPTGDDVMDARSARTLAREAGFITAGSLGAYLYGVLKYGLSPRARTICFTSIVAAQVLHALGARSEKHGLMSPDLPRNPTLSGVVAGSLALQALTMAFPPLRSLLGVAPIGRLDLAAAIAGAAAPLVANEFVKLTGSAGTEANAARTI</sequence>
<feature type="transmembrane region" description="Helical" evidence="9">
    <location>
        <begin position="372"/>
        <end position="396"/>
    </location>
</feature>
<dbReference type="GO" id="GO:0030007">
    <property type="term" value="P:intracellular potassium ion homeostasis"/>
    <property type="evidence" value="ECO:0007669"/>
    <property type="project" value="TreeGrafter"/>
</dbReference>
<dbReference type="SFLD" id="SFLDS00003">
    <property type="entry name" value="Haloacid_Dehalogenase"/>
    <property type="match status" value="1"/>
</dbReference>
<dbReference type="PANTHER" id="PTHR43294:SF20">
    <property type="entry name" value="P-TYPE ATPASE"/>
    <property type="match status" value="1"/>
</dbReference>
<dbReference type="InterPro" id="IPR059000">
    <property type="entry name" value="ATPase_P-type_domA"/>
</dbReference>
<evidence type="ECO:0000259" key="10">
    <source>
        <dbReference type="SMART" id="SM00831"/>
    </source>
</evidence>
<dbReference type="GO" id="GO:0016887">
    <property type="term" value="F:ATP hydrolysis activity"/>
    <property type="evidence" value="ECO:0007669"/>
    <property type="project" value="InterPro"/>
</dbReference>
<name>A0A6B8M995_9HYPH</name>
<dbReference type="AlphaFoldDB" id="A0A6B8M995"/>
<dbReference type="Gene3D" id="2.70.150.10">
    <property type="entry name" value="Calcium-transporting ATPase, cytoplasmic transduction domain A"/>
    <property type="match status" value="1"/>
</dbReference>
<keyword evidence="8 9" id="KW-0472">Membrane</keyword>
<dbReference type="GO" id="GO:1902600">
    <property type="term" value="P:proton transmembrane transport"/>
    <property type="evidence" value="ECO:0007669"/>
    <property type="project" value="TreeGrafter"/>
</dbReference>
<dbReference type="SFLD" id="SFLDG00002">
    <property type="entry name" value="C1.7:_P-type_atpase_like"/>
    <property type="match status" value="1"/>
</dbReference>
<protein>
    <submittedName>
        <fullName evidence="11">Cation-transporting P-type ATPase</fullName>
    </submittedName>
</protein>
<dbReference type="GO" id="GO:0005524">
    <property type="term" value="F:ATP binding"/>
    <property type="evidence" value="ECO:0007669"/>
    <property type="project" value="UniProtKB-KW"/>
</dbReference>
<evidence type="ECO:0000256" key="1">
    <source>
        <dbReference type="ARBA" id="ARBA00004141"/>
    </source>
</evidence>
<dbReference type="Gene3D" id="3.40.50.1000">
    <property type="entry name" value="HAD superfamily/HAD-like"/>
    <property type="match status" value="1"/>
</dbReference>
<dbReference type="GO" id="GO:1990573">
    <property type="term" value="P:potassium ion import across plasma membrane"/>
    <property type="evidence" value="ECO:0007669"/>
    <property type="project" value="TreeGrafter"/>
</dbReference>
<evidence type="ECO:0000313" key="11">
    <source>
        <dbReference type="EMBL" id="QGM97873.1"/>
    </source>
</evidence>
<keyword evidence="6" id="KW-1278">Translocase</keyword>
<dbReference type="InterPro" id="IPR006068">
    <property type="entry name" value="ATPase_P-typ_cation-transptr_C"/>
</dbReference>
<keyword evidence="4" id="KW-0547">Nucleotide-binding</keyword>
<keyword evidence="5" id="KW-0067">ATP-binding</keyword>
<dbReference type="Gene3D" id="1.20.1110.10">
    <property type="entry name" value="Calcium-transporting ATPase, transmembrane domain"/>
    <property type="match status" value="1"/>
</dbReference>
<evidence type="ECO:0000256" key="7">
    <source>
        <dbReference type="ARBA" id="ARBA00022989"/>
    </source>
</evidence>
<evidence type="ECO:0000256" key="4">
    <source>
        <dbReference type="ARBA" id="ARBA00022741"/>
    </source>
</evidence>
<dbReference type="GO" id="GO:0036376">
    <property type="term" value="P:sodium ion export across plasma membrane"/>
    <property type="evidence" value="ECO:0007669"/>
    <property type="project" value="TreeGrafter"/>
</dbReference>
<dbReference type="RefSeq" id="WP_016918274.1">
    <property type="nucleotide sequence ID" value="NZ_CP044331.1"/>
</dbReference>
<accession>A0A6B8M995</accession>
<dbReference type="InterPro" id="IPR023298">
    <property type="entry name" value="ATPase_P-typ_TM_dom_sf"/>
</dbReference>
<evidence type="ECO:0000256" key="3">
    <source>
        <dbReference type="ARBA" id="ARBA00022692"/>
    </source>
</evidence>
<dbReference type="Proteomes" id="UP000422569">
    <property type="component" value="Chromosome"/>
</dbReference>
<evidence type="ECO:0000256" key="9">
    <source>
        <dbReference type="SAM" id="Phobius"/>
    </source>
</evidence>
<dbReference type="PRINTS" id="PR00119">
    <property type="entry name" value="CATATPASE"/>
</dbReference>
<feature type="transmembrane region" description="Helical" evidence="9">
    <location>
        <begin position="343"/>
        <end position="366"/>
    </location>
</feature>
<dbReference type="SUPFAM" id="SSF81665">
    <property type="entry name" value="Calcium ATPase, transmembrane domain M"/>
    <property type="match status" value="1"/>
</dbReference>
<dbReference type="InterPro" id="IPR023214">
    <property type="entry name" value="HAD_sf"/>
</dbReference>
<dbReference type="KEGG" id="mpar:F7D14_10595"/>
<dbReference type="SMART" id="SM00831">
    <property type="entry name" value="Cation_ATPase_N"/>
    <property type="match status" value="1"/>
</dbReference>